<organism evidence="11 12">
    <name type="scientific">Dictyostelium firmibasis</name>
    <dbReference type="NCBI Taxonomy" id="79012"/>
    <lineage>
        <taxon>Eukaryota</taxon>
        <taxon>Amoebozoa</taxon>
        <taxon>Evosea</taxon>
        <taxon>Eumycetozoa</taxon>
        <taxon>Dictyostelia</taxon>
        <taxon>Dictyosteliales</taxon>
        <taxon>Dictyosteliaceae</taxon>
        <taxon>Dictyostelium</taxon>
    </lineage>
</organism>
<feature type="compositionally biased region" description="Basic and acidic residues" evidence="9">
    <location>
        <begin position="309"/>
        <end position="324"/>
    </location>
</feature>
<feature type="transmembrane region" description="Helical" evidence="8">
    <location>
        <begin position="56"/>
        <end position="78"/>
    </location>
</feature>
<feature type="compositionally biased region" description="Polar residues" evidence="9">
    <location>
        <begin position="342"/>
        <end position="357"/>
    </location>
</feature>
<dbReference type="AlphaFoldDB" id="A0AAN7YV90"/>
<reference evidence="11 12" key="1">
    <citation type="submission" date="2023-11" db="EMBL/GenBank/DDBJ databases">
        <title>Dfirmibasis_genome.</title>
        <authorList>
            <person name="Edelbroek B."/>
            <person name="Kjellin J."/>
            <person name="Jerlstrom-Hultqvist J."/>
            <person name="Soderbom F."/>
        </authorList>
    </citation>
    <scope>NUCLEOTIDE SEQUENCE [LARGE SCALE GENOMIC DNA]</scope>
    <source>
        <strain evidence="11 12">TNS-C-14</strain>
    </source>
</reference>
<evidence type="ECO:0000256" key="4">
    <source>
        <dbReference type="ARBA" id="ARBA00022989"/>
    </source>
</evidence>
<dbReference type="InterPro" id="IPR039859">
    <property type="entry name" value="PFA4/ZDH16/20/ERF2-like"/>
</dbReference>
<gene>
    <name evidence="11" type="ORF">RB653_001934</name>
</gene>
<evidence type="ECO:0000259" key="10">
    <source>
        <dbReference type="Pfam" id="PF01529"/>
    </source>
</evidence>
<comment type="subcellular location">
    <subcellularLocation>
        <location evidence="1">Membrane</location>
        <topology evidence="1">Multi-pass membrane protein</topology>
    </subcellularLocation>
</comment>
<sequence length="357" mass="40478">MSKFNIRGIVKRCDDYGKLLNRFCGPIFVGFATSLISLIAFTYFTIIFPATTSLSGLFSIFNFFCDLSISLFLTYGIYFNYIKAIITKPGYPHLNETSSSINVLYSLVYNNNDNDIINKESETIIIDNVTWSYCKKCSKSKPPRCHHCSVCDRCILKMDHHCPWIGGCVGFYNYRYFFLFLSYLWVSVCYVLTHSLPLLFGGGGYLYSKRFTEIDRLLVIISSIGSFITFVAVGSFGGFHAYLIGSGQTSIENLYPPKKRPNYSLSSIKDNFEIVLGKGEYWFSGLLPLNYVPSGNGCDFKLNPSQNHFKNENENRNKNEIKGSDDDENSNCKNGDKDSISENDNLISYDTDNINSK</sequence>
<evidence type="ECO:0000256" key="2">
    <source>
        <dbReference type="ARBA" id="ARBA00022679"/>
    </source>
</evidence>
<evidence type="ECO:0000256" key="9">
    <source>
        <dbReference type="SAM" id="MobiDB-lite"/>
    </source>
</evidence>
<evidence type="ECO:0000313" key="12">
    <source>
        <dbReference type="Proteomes" id="UP001344447"/>
    </source>
</evidence>
<feature type="region of interest" description="Disordered" evidence="9">
    <location>
        <begin position="305"/>
        <end position="357"/>
    </location>
</feature>
<dbReference type="Pfam" id="PF01529">
    <property type="entry name" value="DHHC"/>
    <property type="match status" value="1"/>
</dbReference>
<dbReference type="EMBL" id="JAVFKY010000004">
    <property type="protein sequence ID" value="KAK5576997.1"/>
    <property type="molecule type" value="Genomic_DNA"/>
</dbReference>
<comment type="domain">
    <text evidence="8">The DHHC domain is required for palmitoyltransferase activity.</text>
</comment>
<feature type="transmembrane region" description="Helical" evidence="8">
    <location>
        <begin position="217"/>
        <end position="244"/>
    </location>
</feature>
<dbReference type="GO" id="GO:0019706">
    <property type="term" value="F:protein-cysteine S-palmitoyltransferase activity"/>
    <property type="evidence" value="ECO:0007669"/>
    <property type="project" value="UniProtKB-EC"/>
</dbReference>
<evidence type="ECO:0000256" key="6">
    <source>
        <dbReference type="ARBA" id="ARBA00023180"/>
    </source>
</evidence>
<dbReference type="EC" id="2.3.1.225" evidence="8"/>
<proteinExistence type="inferred from homology"/>
<evidence type="ECO:0000256" key="8">
    <source>
        <dbReference type="RuleBase" id="RU079119"/>
    </source>
</evidence>
<evidence type="ECO:0000256" key="5">
    <source>
        <dbReference type="ARBA" id="ARBA00023136"/>
    </source>
</evidence>
<feature type="transmembrane region" description="Helical" evidence="8">
    <location>
        <begin position="176"/>
        <end position="197"/>
    </location>
</feature>
<keyword evidence="5 8" id="KW-0472">Membrane</keyword>
<keyword evidence="7 8" id="KW-0012">Acyltransferase</keyword>
<dbReference type="InterPro" id="IPR001594">
    <property type="entry name" value="Palmitoyltrfase_DHHC"/>
</dbReference>
<accession>A0AAN7YV90</accession>
<comment type="caution">
    <text evidence="11">The sequence shown here is derived from an EMBL/GenBank/DDBJ whole genome shotgun (WGS) entry which is preliminary data.</text>
</comment>
<dbReference type="Proteomes" id="UP001344447">
    <property type="component" value="Unassembled WGS sequence"/>
</dbReference>
<keyword evidence="2 8" id="KW-0808">Transferase</keyword>
<dbReference type="PROSITE" id="PS50216">
    <property type="entry name" value="DHHC"/>
    <property type="match status" value="1"/>
</dbReference>
<comment type="catalytic activity">
    <reaction evidence="8">
        <text>L-cysteinyl-[protein] + hexadecanoyl-CoA = S-hexadecanoyl-L-cysteinyl-[protein] + CoA</text>
        <dbReference type="Rhea" id="RHEA:36683"/>
        <dbReference type="Rhea" id="RHEA-COMP:10131"/>
        <dbReference type="Rhea" id="RHEA-COMP:11032"/>
        <dbReference type="ChEBI" id="CHEBI:29950"/>
        <dbReference type="ChEBI" id="CHEBI:57287"/>
        <dbReference type="ChEBI" id="CHEBI:57379"/>
        <dbReference type="ChEBI" id="CHEBI:74151"/>
        <dbReference type="EC" id="2.3.1.225"/>
    </reaction>
</comment>
<protein>
    <recommendedName>
        <fullName evidence="8">Palmitoyltransferase</fullName>
        <ecNumber evidence="8">2.3.1.225</ecNumber>
    </recommendedName>
</protein>
<keyword evidence="3 8" id="KW-0812">Transmembrane</keyword>
<feature type="domain" description="Palmitoyltransferase DHHC" evidence="10">
    <location>
        <begin position="131"/>
        <end position="253"/>
    </location>
</feature>
<keyword evidence="6" id="KW-0325">Glycoprotein</keyword>
<keyword evidence="4 8" id="KW-1133">Transmembrane helix</keyword>
<comment type="similarity">
    <text evidence="8">Belongs to the DHHC palmitoyltransferase family.</text>
</comment>
<evidence type="ECO:0000256" key="1">
    <source>
        <dbReference type="ARBA" id="ARBA00004141"/>
    </source>
</evidence>
<evidence type="ECO:0000256" key="3">
    <source>
        <dbReference type="ARBA" id="ARBA00022692"/>
    </source>
</evidence>
<dbReference type="PANTHER" id="PTHR12246">
    <property type="entry name" value="PALMITOYLTRANSFERASE ZDHHC16"/>
    <property type="match status" value="1"/>
</dbReference>
<evidence type="ECO:0000256" key="7">
    <source>
        <dbReference type="ARBA" id="ARBA00023315"/>
    </source>
</evidence>
<keyword evidence="12" id="KW-1185">Reference proteome</keyword>
<evidence type="ECO:0000313" key="11">
    <source>
        <dbReference type="EMBL" id="KAK5576997.1"/>
    </source>
</evidence>
<dbReference type="GO" id="GO:0016020">
    <property type="term" value="C:membrane"/>
    <property type="evidence" value="ECO:0007669"/>
    <property type="project" value="UniProtKB-SubCell"/>
</dbReference>
<name>A0AAN7YV90_9MYCE</name>
<feature type="transmembrane region" description="Helical" evidence="8">
    <location>
        <begin position="20"/>
        <end position="44"/>
    </location>
</feature>